<dbReference type="NCBIfam" id="TIGR04379">
    <property type="entry name" value="myo_inos_iolE"/>
    <property type="match status" value="1"/>
</dbReference>
<gene>
    <name evidence="2" type="ORF">AT746_04320</name>
</gene>
<evidence type="ECO:0000313" key="3">
    <source>
        <dbReference type="Proteomes" id="UP000068447"/>
    </source>
</evidence>
<dbReference type="OrthoDB" id="9804047at2"/>
<dbReference type="Pfam" id="PF01261">
    <property type="entry name" value="AP_endonuc_2"/>
    <property type="match status" value="1"/>
</dbReference>
<feature type="domain" description="Xylose isomerase-like TIM barrel" evidence="1">
    <location>
        <begin position="31"/>
        <end position="275"/>
    </location>
</feature>
<reference evidence="2 3" key="1">
    <citation type="submission" date="2015-12" db="EMBL/GenBank/DDBJ databases">
        <title>Complete genome of Lacimicrobium alkaliphilum KCTC 32984.</title>
        <authorList>
            <person name="Kim S.-G."/>
            <person name="Lee Y.-J."/>
        </authorList>
    </citation>
    <scope>NUCLEOTIDE SEQUENCE [LARGE SCALE GENOMIC DNA]</scope>
    <source>
        <strain evidence="2 3">YelD216</strain>
    </source>
</reference>
<dbReference type="InterPro" id="IPR013022">
    <property type="entry name" value="Xyl_isomerase-like_TIM-brl"/>
</dbReference>
<dbReference type="EMBL" id="CP013650">
    <property type="protein sequence ID" value="ALS97570.1"/>
    <property type="molecule type" value="Genomic_DNA"/>
</dbReference>
<dbReference type="Proteomes" id="UP000068447">
    <property type="component" value="Chromosome"/>
</dbReference>
<dbReference type="RefSeq" id="WP_062476920.1">
    <property type="nucleotide sequence ID" value="NZ_CP013650.1"/>
</dbReference>
<dbReference type="InterPro" id="IPR030823">
    <property type="entry name" value="IolE/MocC"/>
</dbReference>
<dbReference type="PANTHER" id="PTHR12110:SF41">
    <property type="entry name" value="INOSOSE DEHYDRATASE"/>
    <property type="match status" value="1"/>
</dbReference>
<dbReference type="STRING" id="1526571.AT746_04320"/>
<organism evidence="2 3">
    <name type="scientific">Lacimicrobium alkaliphilum</name>
    <dbReference type="NCBI Taxonomy" id="1526571"/>
    <lineage>
        <taxon>Bacteria</taxon>
        <taxon>Pseudomonadati</taxon>
        <taxon>Pseudomonadota</taxon>
        <taxon>Gammaproteobacteria</taxon>
        <taxon>Alteromonadales</taxon>
        <taxon>Alteromonadaceae</taxon>
        <taxon>Lacimicrobium</taxon>
    </lineage>
</organism>
<dbReference type="AlphaFoldDB" id="A0A0U3AHP5"/>
<sequence length="299" mass="32911">MTIKIGINPLTWTNDDLPSLGAETPLSTCLREGKQAGYAGFELGNKFPRKSEVLNAVLAEYDLQLVSGWYSGKLLSQSVEQELADIEAHLQLLRQGGANVMVYCEVTGCIHGRQDIPLSHRPKLKPEQWSSFGQRLTQVADYCLSQGVQLAYHHHMGTVVQSESDVDLLMKHTGPALGLLLDSGHITYAGGNPVSLIKKYGNRINHVHAKDIRKNILDDAENRHLSFLDAVLNGVFTVPGDGCIDYTAIFDALKECEYQGWIVVEAEQDPSIAHPLTYAKLGFENLVNTARQTGLSIET</sequence>
<keyword evidence="3" id="KW-1185">Reference proteome</keyword>
<protein>
    <submittedName>
        <fullName evidence="2">Myo-inosose-2 dehydratase</fullName>
    </submittedName>
</protein>
<dbReference type="InterPro" id="IPR050312">
    <property type="entry name" value="IolE/XylAMocC-like"/>
</dbReference>
<proteinExistence type="predicted"/>
<accession>A0A0U3AHP5</accession>
<name>A0A0U3AHP5_9ALTE</name>
<dbReference type="InterPro" id="IPR036237">
    <property type="entry name" value="Xyl_isomerase-like_sf"/>
</dbReference>
<dbReference type="PANTHER" id="PTHR12110">
    <property type="entry name" value="HYDROXYPYRUVATE ISOMERASE"/>
    <property type="match status" value="1"/>
</dbReference>
<dbReference type="KEGG" id="lal:AT746_04320"/>
<dbReference type="SUPFAM" id="SSF51658">
    <property type="entry name" value="Xylose isomerase-like"/>
    <property type="match status" value="1"/>
</dbReference>
<evidence type="ECO:0000259" key="1">
    <source>
        <dbReference type="Pfam" id="PF01261"/>
    </source>
</evidence>
<dbReference type="Gene3D" id="3.20.20.150">
    <property type="entry name" value="Divalent-metal-dependent TIM barrel enzymes"/>
    <property type="match status" value="1"/>
</dbReference>
<evidence type="ECO:0000313" key="2">
    <source>
        <dbReference type="EMBL" id="ALS97570.1"/>
    </source>
</evidence>